<accession>A0AAD4S691</accession>
<proteinExistence type="predicted"/>
<protein>
    <submittedName>
        <fullName evidence="2">Uncharacterized protein</fullName>
    </submittedName>
</protein>
<keyword evidence="3" id="KW-1185">Reference proteome</keyword>
<dbReference type="Proteomes" id="UP001202328">
    <property type="component" value="Unassembled WGS sequence"/>
</dbReference>
<dbReference type="InterPro" id="IPR011990">
    <property type="entry name" value="TPR-like_helical_dom_sf"/>
</dbReference>
<dbReference type="AlphaFoldDB" id="A0AAD4S691"/>
<dbReference type="PANTHER" id="PTHR26312:SF153">
    <property type="entry name" value="EXPRESSED PROTEIN"/>
    <property type="match status" value="1"/>
</dbReference>
<organism evidence="2 3">
    <name type="scientific">Papaver atlanticum</name>
    <dbReference type="NCBI Taxonomy" id="357466"/>
    <lineage>
        <taxon>Eukaryota</taxon>
        <taxon>Viridiplantae</taxon>
        <taxon>Streptophyta</taxon>
        <taxon>Embryophyta</taxon>
        <taxon>Tracheophyta</taxon>
        <taxon>Spermatophyta</taxon>
        <taxon>Magnoliopsida</taxon>
        <taxon>Ranunculales</taxon>
        <taxon>Papaveraceae</taxon>
        <taxon>Papaveroideae</taxon>
        <taxon>Papaver</taxon>
    </lineage>
</organism>
<gene>
    <name evidence="2" type="ORF">MKW98_001755</name>
</gene>
<evidence type="ECO:0000313" key="2">
    <source>
        <dbReference type="EMBL" id="KAI3867321.1"/>
    </source>
</evidence>
<evidence type="ECO:0000256" key="1">
    <source>
        <dbReference type="SAM" id="MobiDB-lite"/>
    </source>
</evidence>
<dbReference type="Gene3D" id="1.25.40.10">
    <property type="entry name" value="Tetratricopeptide repeat domain"/>
    <property type="match status" value="1"/>
</dbReference>
<comment type="caution">
    <text evidence="2">The sequence shown here is derived from an EMBL/GenBank/DDBJ whole genome shotgun (WGS) entry which is preliminary data.</text>
</comment>
<dbReference type="PANTHER" id="PTHR26312">
    <property type="entry name" value="TETRATRICOPEPTIDE REPEAT PROTEIN 5"/>
    <property type="match status" value="1"/>
</dbReference>
<feature type="region of interest" description="Disordered" evidence="1">
    <location>
        <begin position="1"/>
        <end position="26"/>
    </location>
</feature>
<dbReference type="EMBL" id="JAJJMB010013564">
    <property type="protein sequence ID" value="KAI3867321.1"/>
    <property type="molecule type" value="Genomic_DNA"/>
</dbReference>
<feature type="compositionally biased region" description="Polar residues" evidence="1">
    <location>
        <begin position="1"/>
        <end position="15"/>
    </location>
</feature>
<reference evidence="2" key="1">
    <citation type="submission" date="2022-04" db="EMBL/GenBank/DDBJ databases">
        <title>A functionally conserved STORR gene fusion in Papaver species that diverged 16.8 million years ago.</title>
        <authorList>
            <person name="Catania T."/>
        </authorList>
    </citation>
    <scope>NUCLEOTIDE SEQUENCE</scope>
    <source>
        <strain evidence="2">S-188037</strain>
    </source>
</reference>
<evidence type="ECO:0000313" key="3">
    <source>
        <dbReference type="Proteomes" id="UP001202328"/>
    </source>
</evidence>
<sequence length="346" mass="38494">MSALSTPLSHFSTSKTPPPFHSPQVLKSSSFRKKSWWFSGFLRDKPPPPPKRAISCSYGSNQLEMPHTKNVEPPWRILPPISPETMLSADVESFLTKLSMETVNGNGIPLSLKIIKMKTRLTSNVADVVPMTTHSSIVKSISSVLLMVDELLKTTTGETAMENPITVSREMSDSMVLLFKKTCMKSPNLFPLVMNFVADFIVMSSANAVCGATSGVLNRNSSPCKVDKCLEDSSLNGRRCYYERLVNQNPSSSLILANFAQFLYQNMKDNNRAEEMFLRAKKAEPVDAEVLSRYALFLWHQRNDIDAAEENLLAAIDVDPSTYHKSTYAWFLLKTGGSDTCFPGDS</sequence>
<dbReference type="SUPFAM" id="SSF48452">
    <property type="entry name" value="TPR-like"/>
    <property type="match status" value="1"/>
</dbReference>
<name>A0AAD4S691_9MAGN</name>